<gene>
    <name evidence="2" type="ORF">Acor_76360</name>
</gene>
<evidence type="ECO:0000313" key="3">
    <source>
        <dbReference type="Proteomes" id="UP000334990"/>
    </source>
</evidence>
<protein>
    <submittedName>
        <fullName evidence="2">Glycosyl transferase family 2</fullName>
    </submittedName>
</protein>
<dbReference type="EMBL" id="BLAD01000105">
    <property type="protein sequence ID" value="GES05568.1"/>
    <property type="molecule type" value="Genomic_DNA"/>
</dbReference>
<dbReference type="Proteomes" id="UP000334990">
    <property type="component" value="Unassembled WGS sequence"/>
</dbReference>
<dbReference type="Gene3D" id="3.90.550.10">
    <property type="entry name" value="Spore Coat Polysaccharide Biosynthesis Protein SpsA, Chain A"/>
    <property type="match status" value="1"/>
</dbReference>
<dbReference type="InterPro" id="IPR001173">
    <property type="entry name" value="Glyco_trans_2-like"/>
</dbReference>
<evidence type="ECO:0000259" key="1">
    <source>
        <dbReference type="Pfam" id="PF00535"/>
    </source>
</evidence>
<name>A0A5M3WGU4_9ACTN</name>
<dbReference type="Pfam" id="PF00535">
    <property type="entry name" value="Glycos_transf_2"/>
    <property type="match status" value="1"/>
</dbReference>
<evidence type="ECO:0000313" key="2">
    <source>
        <dbReference type="EMBL" id="GES05568.1"/>
    </source>
</evidence>
<reference evidence="2 3" key="1">
    <citation type="submission" date="2019-10" db="EMBL/GenBank/DDBJ databases">
        <title>Whole genome shotgun sequence of Acrocarpospora corrugata NBRC 13972.</title>
        <authorList>
            <person name="Ichikawa N."/>
            <person name="Kimura A."/>
            <person name="Kitahashi Y."/>
            <person name="Komaki H."/>
            <person name="Oguchi A."/>
        </authorList>
    </citation>
    <scope>NUCLEOTIDE SEQUENCE [LARGE SCALE GENOMIC DNA]</scope>
    <source>
        <strain evidence="2 3">NBRC 13972</strain>
    </source>
</reference>
<organism evidence="2 3">
    <name type="scientific">Acrocarpospora corrugata</name>
    <dbReference type="NCBI Taxonomy" id="35763"/>
    <lineage>
        <taxon>Bacteria</taxon>
        <taxon>Bacillati</taxon>
        <taxon>Actinomycetota</taxon>
        <taxon>Actinomycetes</taxon>
        <taxon>Streptosporangiales</taxon>
        <taxon>Streptosporangiaceae</taxon>
        <taxon>Acrocarpospora</taxon>
    </lineage>
</organism>
<accession>A0A5M3WGU4</accession>
<sequence>MVRRGLRVESPAALEARWGGSARVKISILGLARIAIVIVTYNSAAVLAECLGSLPEGSRGVNLTQVVVADNASQDESAQIAENAGAQLVQTGRNAGYAAAINAGLATLDLDQLDGVMVLNPDCKVHPGALAVLAGALQEPDRGIVVPRLTKPDGSLQPSLRREATVHAAFAEAVIGGSLSGRIGSFGEVITDPRHYERAGTFAWATGAAMLLGTEAIRQLGPWDESFLLYSEETEYALRAADQGWMLWYEPTAVVEHIGGESGTNPMLAALLMVNKVRLFRRRRGRTASAAYYLCIVLGQSVRAAMGSRTARAALVALLFPSRRIRELPQ</sequence>
<dbReference type="GO" id="GO:0016740">
    <property type="term" value="F:transferase activity"/>
    <property type="evidence" value="ECO:0007669"/>
    <property type="project" value="UniProtKB-KW"/>
</dbReference>
<dbReference type="AlphaFoldDB" id="A0A5M3WGU4"/>
<dbReference type="PANTHER" id="PTHR43179:SF7">
    <property type="entry name" value="RHAMNOSYLTRANSFERASE WBBL"/>
    <property type="match status" value="1"/>
</dbReference>
<feature type="domain" description="Glycosyltransferase 2-like" evidence="1">
    <location>
        <begin position="36"/>
        <end position="161"/>
    </location>
</feature>
<keyword evidence="2" id="KW-0808">Transferase</keyword>
<dbReference type="PANTHER" id="PTHR43179">
    <property type="entry name" value="RHAMNOSYLTRANSFERASE WBBL"/>
    <property type="match status" value="1"/>
</dbReference>
<proteinExistence type="predicted"/>
<dbReference type="SUPFAM" id="SSF53448">
    <property type="entry name" value="Nucleotide-diphospho-sugar transferases"/>
    <property type="match status" value="1"/>
</dbReference>
<keyword evidence="3" id="KW-1185">Reference proteome</keyword>
<comment type="caution">
    <text evidence="2">The sequence shown here is derived from an EMBL/GenBank/DDBJ whole genome shotgun (WGS) entry which is preliminary data.</text>
</comment>
<dbReference type="InterPro" id="IPR029044">
    <property type="entry name" value="Nucleotide-diphossugar_trans"/>
</dbReference>